<dbReference type="InterPro" id="IPR038696">
    <property type="entry name" value="IalB_sf"/>
</dbReference>
<dbReference type="AlphaFoldDB" id="A0A1N7LVG9"/>
<reference evidence="4" key="1">
    <citation type="submission" date="2017-01" db="EMBL/GenBank/DDBJ databases">
        <authorList>
            <person name="Varghese N."/>
            <person name="Submissions S."/>
        </authorList>
    </citation>
    <scope>NUCLEOTIDE SEQUENCE [LARGE SCALE GENOMIC DNA]</scope>
    <source>
        <strain evidence="4">DSM 18714</strain>
    </source>
</reference>
<dbReference type="OrthoDB" id="9797912at2"/>
<protein>
    <submittedName>
        <fullName evidence="3">Invasion protein IalB, involved in pathogenesis</fullName>
    </submittedName>
</protein>
<gene>
    <name evidence="3" type="ORF">SAMN05421795_104163</name>
</gene>
<sequence>MAEFSKPLAIALMLALTGTAQAQDAGAPAEDQATADAETAAPEAAPSETAAPEVATEAAPAEADPNAPGTPYVAETKGDWQVQCVRTADGNDPCQLYQLLNDEAGNSVAEISLFNLPGGQQAAAGATIVTPLETLLTRNITMRVDNSEPKVYPFTFCTRVGCVARIGFTQAEINGFKRGNVATLTIVPLAAPDEKVDLKVSLTGFTAGFDAIVAANAKAQQPAQN</sequence>
<name>A0A1N7LVG9_9RHOB</name>
<keyword evidence="2" id="KW-0732">Signal</keyword>
<dbReference type="RefSeq" id="WP_076365772.1">
    <property type="nucleotide sequence ID" value="NZ_FTOM01000004.1"/>
</dbReference>
<feature type="region of interest" description="Disordered" evidence="1">
    <location>
        <begin position="23"/>
        <end position="73"/>
    </location>
</feature>
<evidence type="ECO:0000313" key="3">
    <source>
        <dbReference type="EMBL" id="SIS77779.1"/>
    </source>
</evidence>
<organism evidence="3 4">
    <name type="scientific">Phaeovulum vinaykumarii</name>
    <dbReference type="NCBI Taxonomy" id="407234"/>
    <lineage>
        <taxon>Bacteria</taxon>
        <taxon>Pseudomonadati</taxon>
        <taxon>Pseudomonadota</taxon>
        <taxon>Alphaproteobacteria</taxon>
        <taxon>Rhodobacterales</taxon>
        <taxon>Paracoccaceae</taxon>
        <taxon>Phaeovulum</taxon>
    </lineage>
</organism>
<dbReference type="EMBL" id="FTOM01000004">
    <property type="protein sequence ID" value="SIS77779.1"/>
    <property type="molecule type" value="Genomic_DNA"/>
</dbReference>
<evidence type="ECO:0000313" key="4">
    <source>
        <dbReference type="Proteomes" id="UP000186098"/>
    </source>
</evidence>
<dbReference type="Pfam" id="PF06776">
    <property type="entry name" value="IalB"/>
    <property type="match status" value="1"/>
</dbReference>
<dbReference type="Gene3D" id="2.60.40.1880">
    <property type="entry name" value="Invasion associated locus B (IalB) protein"/>
    <property type="match status" value="1"/>
</dbReference>
<feature type="signal peptide" evidence="2">
    <location>
        <begin position="1"/>
        <end position="22"/>
    </location>
</feature>
<proteinExistence type="predicted"/>
<dbReference type="STRING" id="407234.SAMN05421795_104163"/>
<evidence type="ECO:0000256" key="2">
    <source>
        <dbReference type="SAM" id="SignalP"/>
    </source>
</evidence>
<evidence type="ECO:0000256" key="1">
    <source>
        <dbReference type="SAM" id="MobiDB-lite"/>
    </source>
</evidence>
<dbReference type="InterPro" id="IPR010642">
    <property type="entry name" value="Invasion_prot_B"/>
</dbReference>
<accession>A0A1N7LVG9</accession>
<feature type="compositionally biased region" description="Low complexity" evidence="1">
    <location>
        <begin position="24"/>
        <end position="67"/>
    </location>
</feature>
<feature type="chain" id="PRO_5013224344" evidence="2">
    <location>
        <begin position="23"/>
        <end position="225"/>
    </location>
</feature>
<keyword evidence="4" id="KW-1185">Reference proteome</keyword>
<dbReference type="Proteomes" id="UP000186098">
    <property type="component" value="Unassembled WGS sequence"/>
</dbReference>